<evidence type="ECO:0000256" key="1">
    <source>
        <dbReference type="ARBA" id="ARBA00009308"/>
    </source>
</evidence>
<dbReference type="GO" id="GO:0046872">
    <property type="term" value="F:metal ion binding"/>
    <property type="evidence" value="ECO:0007669"/>
    <property type="project" value="UniProtKB-KW"/>
</dbReference>
<sequence length="147" mass="15200">MTAAPLPGWSPAELDHVGLAVHDLDAAVELHRSVLGLHLLSVEDVAAHGVREALLAPGPGPGTRVQLLQPLSDASPVARFLARRGEGLHHLAYRVGSLDDALARLATGDPPLQPVAPGVTRGGGGARVAFLHPRDLGGVLTELVERG</sequence>
<dbReference type="Gene3D" id="3.10.180.10">
    <property type="entry name" value="2,3-Dihydroxybiphenyl 1,2-Dioxygenase, domain 1"/>
    <property type="match status" value="1"/>
</dbReference>
<dbReference type="InterPro" id="IPR037523">
    <property type="entry name" value="VOC_core"/>
</dbReference>
<dbReference type="FunCoup" id="A0A420XLH6">
    <property type="interactions" value="177"/>
</dbReference>
<dbReference type="NCBIfam" id="TIGR03081">
    <property type="entry name" value="metmalonyl_epim"/>
    <property type="match status" value="1"/>
</dbReference>
<comment type="similarity">
    <text evidence="1">Belongs to the methylmalonyl-CoA epimerase family.</text>
</comment>
<proteinExistence type="inferred from homology"/>
<dbReference type="InterPro" id="IPR029068">
    <property type="entry name" value="Glyas_Bleomycin-R_OHBP_Dase"/>
</dbReference>
<accession>A0A420XLH6</accession>
<dbReference type="SUPFAM" id="SSF54593">
    <property type="entry name" value="Glyoxalase/Bleomycin resistance protein/Dihydroxybiphenyl dioxygenase"/>
    <property type="match status" value="1"/>
</dbReference>
<dbReference type="AlphaFoldDB" id="A0A420XLH6"/>
<keyword evidence="5" id="KW-1185">Reference proteome</keyword>
<feature type="domain" description="VOC" evidence="3">
    <location>
        <begin position="13"/>
        <end position="146"/>
    </location>
</feature>
<evidence type="ECO:0000259" key="3">
    <source>
        <dbReference type="PROSITE" id="PS51819"/>
    </source>
</evidence>
<dbReference type="Pfam" id="PF13669">
    <property type="entry name" value="Glyoxalase_4"/>
    <property type="match status" value="1"/>
</dbReference>
<keyword evidence="2" id="KW-0479">Metal-binding</keyword>
<evidence type="ECO:0000313" key="4">
    <source>
        <dbReference type="EMBL" id="RKS71342.1"/>
    </source>
</evidence>
<organism evidence="4 5">
    <name type="scientific">Motilibacter peucedani</name>
    <dbReference type="NCBI Taxonomy" id="598650"/>
    <lineage>
        <taxon>Bacteria</taxon>
        <taxon>Bacillati</taxon>
        <taxon>Actinomycetota</taxon>
        <taxon>Actinomycetes</taxon>
        <taxon>Motilibacterales</taxon>
        <taxon>Motilibacteraceae</taxon>
        <taxon>Motilibacter</taxon>
    </lineage>
</organism>
<dbReference type="CDD" id="cd07249">
    <property type="entry name" value="MMCE"/>
    <property type="match status" value="1"/>
</dbReference>
<protein>
    <submittedName>
        <fullName evidence="4">Methylmalonyl-CoA/ethylmalonyl-CoA epimerase</fullName>
    </submittedName>
</protein>
<dbReference type="PANTHER" id="PTHR43048:SF3">
    <property type="entry name" value="METHYLMALONYL-COA EPIMERASE, MITOCHONDRIAL"/>
    <property type="match status" value="1"/>
</dbReference>
<reference evidence="4 5" key="1">
    <citation type="submission" date="2018-10" db="EMBL/GenBank/DDBJ databases">
        <title>Genomic Encyclopedia of Archaeal and Bacterial Type Strains, Phase II (KMG-II): from individual species to whole genera.</title>
        <authorList>
            <person name="Goeker M."/>
        </authorList>
    </citation>
    <scope>NUCLEOTIDE SEQUENCE [LARGE SCALE GENOMIC DNA]</scope>
    <source>
        <strain evidence="4 5">RP-AC37</strain>
    </source>
</reference>
<evidence type="ECO:0000313" key="5">
    <source>
        <dbReference type="Proteomes" id="UP000281955"/>
    </source>
</evidence>
<dbReference type="GO" id="GO:0046491">
    <property type="term" value="P:L-methylmalonyl-CoA metabolic process"/>
    <property type="evidence" value="ECO:0007669"/>
    <property type="project" value="TreeGrafter"/>
</dbReference>
<dbReference type="InParanoid" id="A0A420XLH6"/>
<dbReference type="RefSeq" id="WP_231121899.1">
    <property type="nucleotide sequence ID" value="NZ_RBWV01000014.1"/>
</dbReference>
<dbReference type="EMBL" id="RBWV01000014">
    <property type="protein sequence ID" value="RKS71342.1"/>
    <property type="molecule type" value="Genomic_DNA"/>
</dbReference>
<dbReference type="PANTHER" id="PTHR43048">
    <property type="entry name" value="METHYLMALONYL-COA EPIMERASE"/>
    <property type="match status" value="1"/>
</dbReference>
<comment type="caution">
    <text evidence="4">The sequence shown here is derived from an EMBL/GenBank/DDBJ whole genome shotgun (WGS) entry which is preliminary data.</text>
</comment>
<dbReference type="Proteomes" id="UP000281955">
    <property type="component" value="Unassembled WGS sequence"/>
</dbReference>
<dbReference type="InterPro" id="IPR051785">
    <property type="entry name" value="MMCE/EMCE_epimerase"/>
</dbReference>
<dbReference type="PROSITE" id="PS51819">
    <property type="entry name" value="VOC"/>
    <property type="match status" value="1"/>
</dbReference>
<dbReference type="InterPro" id="IPR017515">
    <property type="entry name" value="MeMalonyl-CoA_epimerase"/>
</dbReference>
<gene>
    <name evidence="4" type="ORF">CLV35_3138</name>
</gene>
<name>A0A420XLH6_9ACTN</name>
<dbReference type="GO" id="GO:0004493">
    <property type="term" value="F:methylmalonyl-CoA epimerase activity"/>
    <property type="evidence" value="ECO:0007669"/>
    <property type="project" value="TreeGrafter"/>
</dbReference>
<evidence type="ECO:0000256" key="2">
    <source>
        <dbReference type="ARBA" id="ARBA00022723"/>
    </source>
</evidence>